<sequence>MPNPYFQFKQFCIRHDRCAMKVTTDGCLFGAWVAHQAAGKTYDAALDIGTGTGLLSLMVAQQNQVPIDAVEIDPEAAAQAGENIAASPWPQQVNVIMGDFLKTSFSRKYPLIFSNPPFYEGELASTHQGRNLAHHAGGLLLKDLFAKTYNLLEADGQAYLLLPAKRTQEIVKLISDSGFHLAQVVRVHQTPSHAPFRLMMQLSKRAPQMQTETSLLICTEDKNYSAAFTELLKDYYLYL</sequence>
<dbReference type="InterPro" id="IPR050210">
    <property type="entry name" value="tRNA_Adenine-N(6)_MTase"/>
</dbReference>
<dbReference type="GO" id="GO:0008033">
    <property type="term" value="P:tRNA processing"/>
    <property type="evidence" value="ECO:0007669"/>
    <property type="project" value="UniProtKB-UniRule"/>
</dbReference>
<reference evidence="8 9" key="1">
    <citation type="submission" date="2016-11" db="EMBL/GenBank/DDBJ databases">
        <authorList>
            <person name="Jaros S."/>
            <person name="Januszkiewicz K."/>
            <person name="Wedrychowicz H."/>
        </authorList>
    </citation>
    <scope>NUCLEOTIDE SEQUENCE [LARGE SCALE GENOMIC DNA]</scope>
    <source>
        <strain evidence="8 9">DSM 26897</strain>
    </source>
</reference>
<keyword evidence="4 6" id="KW-0949">S-adenosyl-L-methionine</keyword>
<dbReference type="GO" id="GO:0016430">
    <property type="term" value="F:tRNA (adenine-N6)-methyltransferase activity"/>
    <property type="evidence" value="ECO:0007669"/>
    <property type="project" value="UniProtKB-UniRule"/>
</dbReference>
<dbReference type="PROSITE" id="PS01131">
    <property type="entry name" value="RRNA_A_DIMETH"/>
    <property type="match status" value="1"/>
</dbReference>
<dbReference type="STRING" id="1302690.BUE76_12870"/>
<dbReference type="Pfam" id="PF05175">
    <property type="entry name" value="MTS"/>
    <property type="match status" value="1"/>
</dbReference>
<feature type="domain" description="Methyltransferase small" evidence="7">
    <location>
        <begin position="43"/>
        <end position="140"/>
    </location>
</feature>
<evidence type="ECO:0000256" key="3">
    <source>
        <dbReference type="ARBA" id="ARBA00022679"/>
    </source>
</evidence>
<keyword evidence="9" id="KW-1185">Reference proteome</keyword>
<organism evidence="8 9">
    <name type="scientific">Cnuella takakiae</name>
    <dbReference type="NCBI Taxonomy" id="1302690"/>
    <lineage>
        <taxon>Bacteria</taxon>
        <taxon>Pseudomonadati</taxon>
        <taxon>Bacteroidota</taxon>
        <taxon>Chitinophagia</taxon>
        <taxon>Chitinophagales</taxon>
        <taxon>Chitinophagaceae</taxon>
        <taxon>Cnuella</taxon>
    </lineage>
</organism>
<dbReference type="AlphaFoldDB" id="A0A1M4V847"/>
<dbReference type="OrthoDB" id="5383291at2"/>
<protein>
    <recommendedName>
        <fullName evidence="6">tRNA1(Val) (adenine(37)-N6)-methyltransferase</fullName>
        <ecNumber evidence="6">2.1.1.223</ecNumber>
    </recommendedName>
    <alternativeName>
        <fullName evidence="6">tRNA m6A37 methyltransferase</fullName>
    </alternativeName>
</protein>
<dbReference type="InterPro" id="IPR007848">
    <property type="entry name" value="Small_mtfrase_dom"/>
</dbReference>
<dbReference type="HAMAP" id="MF_01872">
    <property type="entry name" value="tRNA_methyltr_YfiC"/>
    <property type="match status" value="1"/>
</dbReference>
<evidence type="ECO:0000256" key="1">
    <source>
        <dbReference type="ARBA" id="ARBA00022490"/>
    </source>
</evidence>
<dbReference type="SUPFAM" id="SSF53335">
    <property type="entry name" value="S-adenosyl-L-methionine-dependent methyltransferases"/>
    <property type="match status" value="1"/>
</dbReference>
<keyword evidence="2 6" id="KW-0489">Methyltransferase</keyword>
<keyword evidence="3 6" id="KW-0808">Transferase</keyword>
<dbReference type="InterPro" id="IPR002052">
    <property type="entry name" value="DNA_methylase_N6_adenine_CS"/>
</dbReference>
<evidence type="ECO:0000259" key="7">
    <source>
        <dbReference type="Pfam" id="PF05175"/>
    </source>
</evidence>
<dbReference type="GO" id="GO:0005737">
    <property type="term" value="C:cytoplasm"/>
    <property type="evidence" value="ECO:0007669"/>
    <property type="project" value="UniProtKB-SubCell"/>
</dbReference>
<evidence type="ECO:0000256" key="5">
    <source>
        <dbReference type="ARBA" id="ARBA00022694"/>
    </source>
</evidence>
<dbReference type="Proteomes" id="UP000184368">
    <property type="component" value="Unassembled WGS sequence"/>
</dbReference>
<keyword evidence="1 6" id="KW-0963">Cytoplasm</keyword>
<evidence type="ECO:0000256" key="6">
    <source>
        <dbReference type="HAMAP-Rule" id="MF_01872"/>
    </source>
</evidence>
<comment type="catalytic activity">
    <reaction evidence="6">
        <text>adenosine(37) in tRNA1(Val) + S-adenosyl-L-methionine = N(6)-methyladenosine(37) in tRNA1(Val) + S-adenosyl-L-homocysteine + H(+)</text>
        <dbReference type="Rhea" id="RHEA:43160"/>
        <dbReference type="Rhea" id="RHEA-COMP:10369"/>
        <dbReference type="Rhea" id="RHEA-COMP:10370"/>
        <dbReference type="ChEBI" id="CHEBI:15378"/>
        <dbReference type="ChEBI" id="CHEBI:57856"/>
        <dbReference type="ChEBI" id="CHEBI:59789"/>
        <dbReference type="ChEBI" id="CHEBI:74411"/>
        <dbReference type="ChEBI" id="CHEBI:74449"/>
        <dbReference type="EC" id="2.1.1.223"/>
    </reaction>
</comment>
<dbReference type="PANTHER" id="PTHR47739:SF1">
    <property type="entry name" value="TRNA1(VAL) (ADENINE(37)-N6)-METHYLTRANSFERASE"/>
    <property type="match status" value="1"/>
</dbReference>
<dbReference type="GO" id="GO:0000179">
    <property type="term" value="F:rRNA (adenine-N6,N6-)-dimethyltransferase activity"/>
    <property type="evidence" value="ECO:0007669"/>
    <property type="project" value="InterPro"/>
</dbReference>
<proteinExistence type="inferred from homology"/>
<comment type="function">
    <text evidence="6">Specifically methylates the adenine in position 37 of tRNA(1)(Val) (anticodon cmo5UAC).</text>
</comment>
<dbReference type="PROSITE" id="PS00092">
    <property type="entry name" value="N6_MTASE"/>
    <property type="match status" value="1"/>
</dbReference>
<dbReference type="EC" id="2.1.1.223" evidence="6"/>
<dbReference type="InterPro" id="IPR022882">
    <property type="entry name" value="tRNA_adenine-N6_MeTrfase"/>
</dbReference>
<dbReference type="Gene3D" id="3.40.50.150">
    <property type="entry name" value="Vaccinia Virus protein VP39"/>
    <property type="match status" value="1"/>
</dbReference>
<dbReference type="EMBL" id="FQUO01000002">
    <property type="protein sequence ID" value="SHE65067.1"/>
    <property type="molecule type" value="Genomic_DNA"/>
</dbReference>
<name>A0A1M4V847_9BACT</name>
<dbReference type="InterPro" id="IPR029063">
    <property type="entry name" value="SAM-dependent_MTases_sf"/>
</dbReference>
<keyword evidence="5 6" id="KW-0819">tRNA processing</keyword>
<accession>A0A1M4V847</accession>
<evidence type="ECO:0000256" key="4">
    <source>
        <dbReference type="ARBA" id="ARBA00022691"/>
    </source>
</evidence>
<dbReference type="CDD" id="cd02440">
    <property type="entry name" value="AdoMet_MTases"/>
    <property type="match status" value="1"/>
</dbReference>
<dbReference type="RefSeq" id="WP_073039807.1">
    <property type="nucleotide sequence ID" value="NZ_FQUO01000002.1"/>
</dbReference>
<gene>
    <name evidence="8" type="ORF">SAMN05444008_102168</name>
</gene>
<dbReference type="PANTHER" id="PTHR47739">
    <property type="entry name" value="TRNA1(VAL) (ADENINE(37)-N6)-METHYLTRANSFERASE"/>
    <property type="match status" value="1"/>
</dbReference>
<dbReference type="GO" id="GO:0003676">
    <property type="term" value="F:nucleic acid binding"/>
    <property type="evidence" value="ECO:0007669"/>
    <property type="project" value="InterPro"/>
</dbReference>
<comment type="subcellular location">
    <subcellularLocation>
        <location evidence="6">Cytoplasm</location>
    </subcellularLocation>
</comment>
<dbReference type="InterPro" id="IPR020596">
    <property type="entry name" value="rRNA_Ade_Mease_Trfase_CS"/>
</dbReference>
<evidence type="ECO:0000256" key="2">
    <source>
        <dbReference type="ARBA" id="ARBA00022603"/>
    </source>
</evidence>
<comment type="similarity">
    <text evidence="6">Belongs to the methyltransferase superfamily. tRNA (adenine-N(6)-)-methyltransferase family.</text>
</comment>
<evidence type="ECO:0000313" key="8">
    <source>
        <dbReference type="EMBL" id="SHE65067.1"/>
    </source>
</evidence>
<evidence type="ECO:0000313" key="9">
    <source>
        <dbReference type="Proteomes" id="UP000184368"/>
    </source>
</evidence>